<keyword evidence="1" id="KW-0378">Hydrolase</keyword>
<dbReference type="Gene3D" id="2.30.42.10">
    <property type="match status" value="1"/>
</dbReference>
<reference evidence="5 6" key="1">
    <citation type="submission" date="2019-06" db="EMBL/GenBank/DDBJ databases">
        <authorList>
            <person name="De-Chao Zhang Q."/>
        </authorList>
    </citation>
    <scope>NUCLEOTIDE SEQUENCE [LARGE SCALE GENOMIC DNA]</scope>
    <source>
        <strain evidence="5 6">KN1116</strain>
    </source>
</reference>
<feature type="transmembrane region" description="Helical" evidence="2">
    <location>
        <begin position="42"/>
        <end position="62"/>
    </location>
</feature>
<dbReference type="Pfam" id="PF17820">
    <property type="entry name" value="PDZ_6"/>
    <property type="match status" value="1"/>
</dbReference>
<keyword evidence="1" id="KW-0720">Serine protease</keyword>
<evidence type="ECO:0000256" key="2">
    <source>
        <dbReference type="SAM" id="Phobius"/>
    </source>
</evidence>
<gene>
    <name evidence="5" type="ORF">FK219_000295</name>
</gene>
<keyword evidence="2" id="KW-1133">Transmembrane helix</keyword>
<dbReference type="Proteomes" id="UP000818266">
    <property type="component" value="Unassembled WGS sequence"/>
</dbReference>
<evidence type="ECO:0000313" key="6">
    <source>
        <dbReference type="Proteomes" id="UP000818266"/>
    </source>
</evidence>
<evidence type="ECO:0000259" key="4">
    <source>
        <dbReference type="PROSITE" id="PS51786"/>
    </source>
</evidence>
<accession>A0A9E5JSJ4</accession>
<dbReference type="Gene3D" id="3.30.230.10">
    <property type="match status" value="1"/>
</dbReference>
<dbReference type="InterPro" id="IPR036034">
    <property type="entry name" value="PDZ_sf"/>
</dbReference>
<dbReference type="GO" id="GO:0004252">
    <property type="term" value="F:serine-type endopeptidase activity"/>
    <property type="evidence" value="ECO:0007669"/>
    <property type="project" value="UniProtKB-UniRule"/>
</dbReference>
<keyword evidence="1" id="KW-0645">Protease</keyword>
<dbReference type="EMBL" id="VIKT02000001">
    <property type="protein sequence ID" value="NHF61693.1"/>
    <property type="molecule type" value="Genomic_DNA"/>
</dbReference>
<keyword evidence="6" id="KW-1185">Reference proteome</keyword>
<evidence type="ECO:0000256" key="1">
    <source>
        <dbReference type="PROSITE-ProRule" id="PRU01122"/>
    </source>
</evidence>
<dbReference type="Pfam" id="PF05362">
    <property type="entry name" value="Lon_C"/>
    <property type="match status" value="1"/>
</dbReference>
<dbReference type="SUPFAM" id="SSF50156">
    <property type="entry name" value="PDZ domain-like"/>
    <property type="match status" value="1"/>
</dbReference>
<dbReference type="SMART" id="SM00228">
    <property type="entry name" value="PDZ"/>
    <property type="match status" value="1"/>
</dbReference>
<protein>
    <recommendedName>
        <fullName evidence="1">endopeptidase La</fullName>
        <ecNumber evidence="1">3.4.21.53</ecNumber>
    </recommendedName>
</protein>
<dbReference type="EC" id="3.4.21.53" evidence="1"/>
<dbReference type="PROSITE" id="PS51786">
    <property type="entry name" value="LON_PROTEOLYTIC"/>
    <property type="match status" value="1"/>
</dbReference>
<feature type="domain" description="PDZ" evidence="3">
    <location>
        <begin position="151"/>
        <end position="233"/>
    </location>
</feature>
<sequence>MTRQSAVDRHGEKRVRVSLFSEDAATAELEARSRDRRVGWTLLALTLFGVVALAILPSPYVIERPGPVFDTLDAVSVDGEDVPLIDIPTEPTYDTPGSLALLTVNVVGNRDSRPSWFDVLQAWIDPTQAVVPVDSVFPEGVSTEDRREQSRVDMQNSQREAVAAALRALGEPYESSLVVVESMQAGPAEGVLEPDDVIVSVNGTAVRDVTALRELISVNGTGGPAEFLIVRGGAEQTALITPVLSDGQDRVPIIGVLVAGEYEFPFEVEIELSNVGGPSAGMMFALGIVDKLTPGSLAGGAEVAGTGTIAADGAVGPIGGIQQKMHGAVDFGADWFLAPAANCGEVVGAVPDGLEVFSVATLDEAIVVLQTIADEGDLDALPRCDA</sequence>
<feature type="domain" description="Lon proteolytic" evidence="4">
    <location>
        <begin position="273"/>
        <end position="372"/>
    </location>
</feature>
<feature type="active site" evidence="1">
    <location>
        <position position="324"/>
    </location>
</feature>
<comment type="similarity">
    <text evidence="1">Belongs to the peptidase S16 family.</text>
</comment>
<proteinExistence type="inferred from homology"/>
<dbReference type="InterPro" id="IPR014721">
    <property type="entry name" value="Ribsml_uS5_D2-typ_fold_subgr"/>
</dbReference>
<comment type="caution">
    <text evidence="5">The sequence shown here is derived from an EMBL/GenBank/DDBJ whole genome shotgun (WGS) entry which is preliminary data.</text>
</comment>
<keyword evidence="2" id="KW-0472">Membrane</keyword>
<dbReference type="PROSITE" id="PS50106">
    <property type="entry name" value="PDZ"/>
    <property type="match status" value="1"/>
</dbReference>
<dbReference type="InterPro" id="IPR008269">
    <property type="entry name" value="Lon_proteolytic"/>
</dbReference>
<comment type="catalytic activity">
    <reaction evidence="1">
        <text>Hydrolysis of proteins in presence of ATP.</text>
        <dbReference type="EC" id="3.4.21.53"/>
    </reaction>
</comment>
<reference evidence="5 6" key="2">
    <citation type="submission" date="2020-03" db="EMBL/GenBank/DDBJ databases">
        <title>Chryseoglobus sp. isolated from a deep-sea seamount.</title>
        <authorList>
            <person name="Zhang D.-C."/>
        </authorList>
    </citation>
    <scope>NUCLEOTIDE SEQUENCE [LARGE SCALE GENOMIC DNA]</scope>
    <source>
        <strain evidence="5 6">KN1116</strain>
    </source>
</reference>
<dbReference type="InterPro" id="IPR041489">
    <property type="entry name" value="PDZ_6"/>
</dbReference>
<dbReference type="AlphaFoldDB" id="A0A9E5JSJ4"/>
<dbReference type="InterPro" id="IPR020568">
    <property type="entry name" value="Ribosomal_Su5_D2-typ_SF"/>
</dbReference>
<dbReference type="InterPro" id="IPR001478">
    <property type="entry name" value="PDZ"/>
</dbReference>
<organism evidence="5 6">
    <name type="scientific">Microcella pacifica</name>
    <dbReference type="NCBI Taxonomy" id="2591847"/>
    <lineage>
        <taxon>Bacteria</taxon>
        <taxon>Bacillati</taxon>
        <taxon>Actinomycetota</taxon>
        <taxon>Actinomycetes</taxon>
        <taxon>Micrococcales</taxon>
        <taxon>Microbacteriaceae</taxon>
        <taxon>Microcella</taxon>
    </lineage>
</organism>
<name>A0A9E5JSJ4_9MICO</name>
<evidence type="ECO:0000259" key="3">
    <source>
        <dbReference type="PROSITE" id="PS50106"/>
    </source>
</evidence>
<dbReference type="SUPFAM" id="SSF54211">
    <property type="entry name" value="Ribosomal protein S5 domain 2-like"/>
    <property type="match status" value="1"/>
</dbReference>
<keyword evidence="2" id="KW-0812">Transmembrane</keyword>
<evidence type="ECO:0000313" key="5">
    <source>
        <dbReference type="EMBL" id="NHF61693.1"/>
    </source>
</evidence>
<dbReference type="OrthoDB" id="2356897at2"/>
<dbReference type="GO" id="GO:0006508">
    <property type="term" value="P:proteolysis"/>
    <property type="evidence" value="ECO:0007669"/>
    <property type="project" value="UniProtKB-KW"/>
</dbReference>
<dbReference type="GO" id="GO:0004176">
    <property type="term" value="F:ATP-dependent peptidase activity"/>
    <property type="evidence" value="ECO:0007669"/>
    <property type="project" value="UniProtKB-UniRule"/>
</dbReference>
<feature type="active site" evidence="1">
    <location>
        <position position="279"/>
    </location>
</feature>